<dbReference type="SUPFAM" id="SSF103473">
    <property type="entry name" value="MFS general substrate transporter"/>
    <property type="match status" value="1"/>
</dbReference>
<name>A0A5C8I6C2_9MICO</name>
<evidence type="ECO:0000259" key="9">
    <source>
        <dbReference type="PROSITE" id="PS50850"/>
    </source>
</evidence>
<feature type="transmembrane region" description="Helical" evidence="8">
    <location>
        <begin position="621"/>
        <end position="642"/>
    </location>
</feature>
<organism evidence="10 11">
    <name type="scientific">Microbacterium hatanonis</name>
    <dbReference type="NCBI Taxonomy" id="404366"/>
    <lineage>
        <taxon>Bacteria</taxon>
        <taxon>Bacillati</taxon>
        <taxon>Actinomycetota</taxon>
        <taxon>Actinomycetes</taxon>
        <taxon>Micrococcales</taxon>
        <taxon>Microbacteriaceae</taxon>
        <taxon>Microbacterium</taxon>
    </lineage>
</organism>
<feature type="transmembrane region" description="Helical" evidence="8">
    <location>
        <begin position="522"/>
        <end position="542"/>
    </location>
</feature>
<dbReference type="GO" id="GO:0005886">
    <property type="term" value="C:plasma membrane"/>
    <property type="evidence" value="ECO:0007669"/>
    <property type="project" value="UniProtKB-SubCell"/>
</dbReference>
<dbReference type="PANTHER" id="PTHR42718:SF46">
    <property type="entry name" value="BLR6921 PROTEIN"/>
    <property type="match status" value="1"/>
</dbReference>
<dbReference type="CDD" id="cd17321">
    <property type="entry name" value="MFS_MMR_MDR_like"/>
    <property type="match status" value="1"/>
</dbReference>
<dbReference type="InterPro" id="IPR020846">
    <property type="entry name" value="MFS_dom"/>
</dbReference>
<feature type="transmembrane region" description="Helical" evidence="8">
    <location>
        <begin position="588"/>
        <end position="609"/>
    </location>
</feature>
<keyword evidence="3" id="KW-1003">Cell membrane</keyword>
<dbReference type="InterPro" id="IPR011701">
    <property type="entry name" value="MFS"/>
</dbReference>
<proteinExistence type="predicted"/>
<keyword evidence="11" id="KW-1185">Reference proteome</keyword>
<evidence type="ECO:0000256" key="6">
    <source>
        <dbReference type="ARBA" id="ARBA00023136"/>
    </source>
</evidence>
<feature type="compositionally biased region" description="Basic residues" evidence="7">
    <location>
        <begin position="130"/>
        <end position="141"/>
    </location>
</feature>
<feature type="transmembrane region" description="Helical" evidence="8">
    <location>
        <begin position="391"/>
        <end position="408"/>
    </location>
</feature>
<feature type="transmembrane region" description="Helical" evidence="8">
    <location>
        <begin position="548"/>
        <end position="567"/>
    </location>
</feature>
<feature type="region of interest" description="Disordered" evidence="7">
    <location>
        <begin position="1"/>
        <end position="31"/>
    </location>
</feature>
<feature type="compositionally biased region" description="Basic and acidic residues" evidence="7">
    <location>
        <begin position="169"/>
        <end position="181"/>
    </location>
</feature>
<feature type="transmembrane region" description="Helical" evidence="8">
    <location>
        <begin position="361"/>
        <end position="379"/>
    </location>
</feature>
<evidence type="ECO:0000256" key="3">
    <source>
        <dbReference type="ARBA" id="ARBA00022475"/>
    </source>
</evidence>
<dbReference type="Gene3D" id="1.20.1250.20">
    <property type="entry name" value="MFS general substrate transporter like domains"/>
    <property type="match status" value="1"/>
</dbReference>
<evidence type="ECO:0000256" key="1">
    <source>
        <dbReference type="ARBA" id="ARBA00004651"/>
    </source>
</evidence>
<keyword evidence="6 8" id="KW-0472">Membrane</keyword>
<feature type="transmembrane region" description="Helical" evidence="8">
    <location>
        <begin position="751"/>
        <end position="769"/>
    </location>
</feature>
<feature type="transmembrane region" description="Helical" evidence="8">
    <location>
        <begin position="719"/>
        <end position="739"/>
    </location>
</feature>
<comment type="caution">
    <text evidence="10">The sequence shown here is derived from an EMBL/GenBank/DDBJ whole genome shotgun (WGS) entry which is preliminary data.</text>
</comment>
<evidence type="ECO:0000313" key="11">
    <source>
        <dbReference type="Proteomes" id="UP000321034"/>
    </source>
</evidence>
<evidence type="ECO:0000256" key="4">
    <source>
        <dbReference type="ARBA" id="ARBA00022692"/>
    </source>
</evidence>
<feature type="transmembrane region" description="Helical" evidence="8">
    <location>
        <begin position="482"/>
        <end position="501"/>
    </location>
</feature>
<keyword evidence="5 8" id="KW-1133">Transmembrane helix</keyword>
<feature type="domain" description="Major facilitator superfamily (MFS) profile" evidence="9">
    <location>
        <begin position="326"/>
        <end position="774"/>
    </location>
</feature>
<protein>
    <submittedName>
        <fullName evidence="10">MFS transporter</fullName>
    </submittedName>
</protein>
<evidence type="ECO:0000256" key="2">
    <source>
        <dbReference type="ARBA" id="ARBA00022448"/>
    </source>
</evidence>
<dbReference type="Gene3D" id="1.20.1720.10">
    <property type="entry name" value="Multidrug resistance protein D"/>
    <property type="match status" value="1"/>
</dbReference>
<feature type="region of interest" description="Disordered" evidence="7">
    <location>
        <begin position="44"/>
        <end position="231"/>
    </location>
</feature>
<dbReference type="Pfam" id="PF07690">
    <property type="entry name" value="MFS_1"/>
    <property type="match status" value="1"/>
</dbReference>
<feature type="transmembrane region" description="Helical" evidence="8">
    <location>
        <begin position="420"/>
        <end position="438"/>
    </location>
</feature>
<feature type="transmembrane region" description="Helical" evidence="8">
    <location>
        <begin position="450"/>
        <end position="476"/>
    </location>
</feature>
<evidence type="ECO:0000256" key="7">
    <source>
        <dbReference type="SAM" id="MobiDB-lite"/>
    </source>
</evidence>
<feature type="transmembrane region" description="Helical" evidence="8">
    <location>
        <begin position="328"/>
        <end position="355"/>
    </location>
</feature>
<dbReference type="PANTHER" id="PTHR42718">
    <property type="entry name" value="MAJOR FACILITATOR SUPERFAMILY MULTIDRUG TRANSPORTER MFSC"/>
    <property type="match status" value="1"/>
</dbReference>
<dbReference type="OrthoDB" id="3281800at2"/>
<evidence type="ECO:0000313" key="10">
    <source>
        <dbReference type="EMBL" id="TXK13770.1"/>
    </source>
</evidence>
<keyword evidence="2" id="KW-0813">Transport</keyword>
<keyword evidence="4 8" id="KW-0812">Transmembrane</keyword>
<feature type="transmembrane region" description="Helical" evidence="8">
    <location>
        <begin position="679"/>
        <end position="698"/>
    </location>
</feature>
<accession>A0A5C8I6C2</accession>
<feature type="compositionally biased region" description="Basic and acidic residues" evidence="7">
    <location>
        <begin position="142"/>
        <end position="157"/>
    </location>
</feature>
<dbReference type="Proteomes" id="UP000321034">
    <property type="component" value="Unassembled WGS sequence"/>
</dbReference>
<dbReference type="GO" id="GO:0022857">
    <property type="term" value="F:transmembrane transporter activity"/>
    <property type="evidence" value="ECO:0007669"/>
    <property type="project" value="InterPro"/>
</dbReference>
<feature type="transmembrane region" description="Helical" evidence="8">
    <location>
        <begin position="654"/>
        <end position="673"/>
    </location>
</feature>
<evidence type="ECO:0000256" key="8">
    <source>
        <dbReference type="SAM" id="Phobius"/>
    </source>
</evidence>
<reference evidence="10 11" key="1">
    <citation type="submission" date="2019-08" db="EMBL/GenBank/DDBJ databases">
        <authorList>
            <person name="Dong K."/>
        </authorList>
    </citation>
    <scope>NUCLEOTIDE SEQUENCE [LARGE SCALE GENOMIC DNA]</scope>
    <source>
        <strain evidence="10 11">JCM14558</strain>
    </source>
</reference>
<evidence type="ECO:0000256" key="5">
    <source>
        <dbReference type="ARBA" id="ARBA00022989"/>
    </source>
</evidence>
<dbReference type="InterPro" id="IPR036259">
    <property type="entry name" value="MFS_trans_sf"/>
</dbReference>
<dbReference type="PROSITE" id="PS50850">
    <property type="entry name" value="MFS"/>
    <property type="match status" value="1"/>
</dbReference>
<dbReference type="EMBL" id="VRSV01000001">
    <property type="protein sequence ID" value="TXK13770.1"/>
    <property type="molecule type" value="Genomic_DNA"/>
</dbReference>
<dbReference type="AlphaFoldDB" id="A0A5C8I6C2"/>
<sequence>MPPLSARGCPRDDADPSPRGGHGLRPRHPSIIRAVPGVVAVADSAHRERAPARAGISRCRPGGCSEAARDAGGCRSGDRRTRARAGGPTFAVGLRPHHRGVPPAADRRAGRGASGCGPRRSGLRGDARPRRGGRRSRGRDRRARERGQRDPVGEHVGGRGARLRRRDHGGRVPDDRDDPSRLVRSRTGVDAPHDVGPGRRRVPLDRGLAARRGSRAARGCGCGSHRAAVRPRHRGHVRPLYPRAPFRRVRADAARHRRSAHRGRRDRRAEIPRTELVRLGARTGVLRRCRRAHARLPRRSFGRADRAAVHAGVTADARRPPLPRSLGWVLGSGTVLQGLNSSLIAVAIVSVGAWFGAGDQLPWLVSAFYIACAVASPVAGRLVDLFGARRMYLVGLGIVLVAAVFGPFVPTMDLLVADRVLLGVGASLHFPAAMSIIRRQAAEREADGRPAIGVIALCGQTTAAIGPTLGGLIVTATGWQGIFWVNVPIVLTSALLVVSRVPREAPPGRYGVREVTRLLDPGGLVLFVAALVLTMMGLLALADVVGGDLTGLVVVAASLPLWAAFVFRELRARTPLLDLRLLARHKELTATCARAVVTFIAFYAVFYGFPQWLEAHRGLSPAVVGLVVLPVFGVGVASTILATTLGRRLSPRSLLIVGGIAFAAGGGVLAVWVSDDAPLWLLIAAAALLGVPNGFNNIGNQLILHDSVPADAMGMSSGLYRTSQYVGAALSSVVVAALIGTGLDDGGIRRLGVAIAGIGLLLAVLSVFARAKRRRAE</sequence>
<comment type="subcellular location">
    <subcellularLocation>
        <location evidence="1">Cell membrane</location>
        <topology evidence="1">Multi-pass membrane protein</topology>
    </subcellularLocation>
</comment>
<gene>
    <name evidence="10" type="ORF">FVP77_03105</name>
</gene>